<keyword evidence="3" id="KW-0813">Transport</keyword>
<evidence type="ECO:0000256" key="7">
    <source>
        <dbReference type="ARBA" id="ARBA00023136"/>
    </source>
</evidence>
<dbReference type="InterPro" id="IPR004626">
    <property type="entry name" value="RarD"/>
</dbReference>
<dbReference type="SUPFAM" id="SSF103481">
    <property type="entry name" value="Multidrug resistance efflux transporter EmrE"/>
    <property type="match status" value="2"/>
</dbReference>
<name>Q2NCC8_ERYLH</name>
<evidence type="ECO:0000256" key="1">
    <source>
        <dbReference type="ARBA" id="ARBA00004651"/>
    </source>
</evidence>
<evidence type="ECO:0000256" key="4">
    <source>
        <dbReference type="ARBA" id="ARBA00022475"/>
    </source>
</evidence>
<keyword evidence="6 8" id="KW-1133">Transmembrane helix</keyword>
<dbReference type="Proteomes" id="UP000008808">
    <property type="component" value="Chromosome"/>
</dbReference>
<feature type="transmembrane region" description="Helical" evidence="8">
    <location>
        <begin position="269"/>
        <end position="290"/>
    </location>
</feature>
<accession>Q2NCC8</accession>
<dbReference type="eggNOG" id="COG2962">
    <property type="taxonomic scope" value="Bacteria"/>
</dbReference>
<evidence type="ECO:0000256" key="6">
    <source>
        <dbReference type="ARBA" id="ARBA00022989"/>
    </source>
</evidence>
<dbReference type="RefSeq" id="WP_011413539.1">
    <property type="nucleotide sequence ID" value="NC_007722.1"/>
</dbReference>
<comment type="subcellular location">
    <subcellularLocation>
        <location evidence="1">Cell membrane</location>
        <topology evidence="1">Multi-pass membrane protein</topology>
    </subcellularLocation>
</comment>
<evidence type="ECO:0000256" key="8">
    <source>
        <dbReference type="SAM" id="Phobius"/>
    </source>
</evidence>
<evidence type="ECO:0000313" key="10">
    <source>
        <dbReference type="EMBL" id="ABC62663.1"/>
    </source>
</evidence>
<keyword evidence="11" id="KW-1185">Reference proteome</keyword>
<dbReference type="Pfam" id="PF00892">
    <property type="entry name" value="EamA"/>
    <property type="match status" value="1"/>
</dbReference>
<protein>
    <submittedName>
        <fullName evidence="10">RarD protein</fullName>
    </submittedName>
</protein>
<proteinExistence type="inferred from homology"/>
<feature type="domain" description="EamA" evidence="9">
    <location>
        <begin position="10"/>
        <end position="146"/>
    </location>
</feature>
<dbReference type="PANTHER" id="PTHR22911">
    <property type="entry name" value="ACYL-MALONYL CONDENSING ENZYME-RELATED"/>
    <property type="match status" value="1"/>
</dbReference>
<dbReference type="InterPro" id="IPR000620">
    <property type="entry name" value="EamA_dom"/>
</dbReference>
<feature type="transmembrane region" description="Helical" evidence="8">
    <location>
        <begin position="41"/>
        <end position="62"/>
    </location>
</feature>
<feature type="transmembrane region" description="Helical" evidence="8">
    <location>
        <begin position="130"/>
        <end position="147"/>
    </location>
</feature>
<evidence type="ECO:0000313" key="11">
    <source>
        <dbReference type="Proteomes" id="UP000008808"/>
    </source>
</evidence>
<sequence length="304" mass="33061">MNPTPIPQPSGLPAALGAYIIWGFLPLYLIIVSAVPPFELVGWRIIWTLPVCVLIVLVRRQWPELRAALGNRRVLLVLLGSSALIATNWFVYTWAIYEKQVYAASLGYYINPLLNVLLGTLVLREKLSRAQWLAVGLAAIGVAVLATGALTTLWISLTLAFSFGTYGLLRKQVPVGSLPGLTIESALLLLPACGIAAWYAGTPGGSSFGVTPWLSFWIMMGGVFTAIPLLMFAVAAKRMDYSQLGFIQFLAPSIVFVLGLTVFRQELLLAQAICFAFIWTALAIFVWDMWAKSRAPAKAGASGR</sequence>
<comment type="similarity">
    <text evidence="2">Belongs to the EamA transporter family.</text>
</comment>
<dbReference type="HOGENOM" id="CLU_054508_1_0_5"/>
<feature type="transmembrane region" description="Helical" evidence="8">
    <location>
        <begin position="12"/>
        <end position="35"/>
    </location>
</feature>
<keyword evidence="4" id="KW-1003">Cell membrane</keyword>
<dbReference type="KEGG" id="eli:ELI_02855"/>
<dbReference type="EMBL" id="CP000157">
    <property type="protein sequence ID" value="ABC62663.1"/>
    <property type="molecule type" value="Genomic_DNA"/>
</dbReference>
<evidence type="ECO:0000256" key="2">
    <source>
        <dbReference type="ARBA" id="ARBA00007362"/>
    </source>
</evidence>
<dbReference type="InterPro" id="IPR037185">
    <property type="entry name" value="EmrE-like"/>
</dbReference>
<gene>
    <name evidence="10" type="ordered locus">ELI_02855</name>
</gene>
<dbReference type="GO" id="GO:0005886">
    <property type="term" value="C:plasma membrane"/>
    <property type="evidence" value="ECO:0007669"/>
    <property type="project" value="UniProtKB-SubCell"/>
</dbReference>
<evidence type="ECO:0000256" key="5">
    <source>
        <dbReference type="ARBA" id="ARBA00022692"/>
    </source>
</evidence>
<evidence type="ECO:0000259" key="9">
    <source>
        <dbReference type="Pfam" id="PF00892"/>
    </source>
</evidence>
<keyword evidence="7 8" id="KW-0472">Membrane</keyword>
<dbReference type="NCBIfam" id="TIGR00688">
    <property type="entry name" value="rarD"/>
    <property type="match status" value="1"/>
</dbReference>
<evidence type="ECO:0000256" key="3">
    <source>
        <dbReference type="ARBA" id="ARBA00022448"/>
    </source>
</evidence>
<feature type="transmembrane region" description="Helical" evidence="8">
    <location>
        <begin position="213"/>
        <end position="234"/>
    </location>
</feature>
<feature type="transmembrane region" description="Helical" evidence="8">
    <location>
        <begin position="101"/>
        <end position="123"/>
    </location>
</feature>
<keyword evidence="5 8" id="KW-0812">Transmembrane</keyword>
<dbReference type="PANTHER" id="PTHR22911:SF137">
    <property type="entry name" value="SOLUTE CARRIER FAMILY 35 MEMBER G2-RELATED"/>
    <property type="match status" value="1"/>
</dbReference>
<feature type="transmembrane region" description="Helical" evidence="8">
    <location>
        <begin position="246"/>
        <end position="263"/>
    </location>
</feature>
<feature type="transmembrane region" description="Helical" evidence="8">
    <location>
        <begin position="74"/>
        <end position="95"/>
    </location>
</feature>
<reference evidence="11" key="1">
    <citation type="journal article" date="2009" name="J. Bacteriol.">
        <title>Complete genome sequence of Erythrobacter litoralis HTCC2594.</title>
        <authorList>
            <person name="Oh H.M."/>
            <person name="Giovannoni S.J."/>
            <person name="Ferriera S."/>
            <person name="Johnson J."/>
            <person name="Cho J.C."/>
        </authorList>
    </citation>
    <scope>NUCLEOTIDE SEQUENCE [LARGE SCALE GENOMIC DNA]</scope>
    <source>
        <strain evidence="11">HTCC2594</strain>
    </source>
</reference>
<feature type="transmembrane region" description="Helical" evidence="8">
    <location>
        <begin position="181"/>
        <end position="201"/>
    </location>
</feature>
<dbReference type="AlphaFoldDB" id="Q2NCC8"/>
<organism evidence="10 11">
    <name type="scientific">Erythrobacter litoralis (strain HTCC2594)</name>
    <dbReference type="NCBI Taxonomy" id="314225"/>
    <lineage>
        <taxon>Bacteria</taxon>
        <taxon>Pseudomonadati</taxon>
        <taxon>Pseudomonadota</taxon>
        <taxon>Alphaproteobacteria</taxon>
        <taxon>Sphingomonadales</taxon>
        <taxon>Erythrobacteraceae</taxon>
        <taxon>Erythrobacter/Porphyrobacter group</taxon>
        <taxon>Erythrobacter</taxon>
    </lineage>
</organism>
<dbReference type="OrthoDB" id="369870at2"/>